<evidence type="ECO:0000313" key="3">
    <source>
        <dbReference type="Proteomes" id="UP001147653"/>
    </source>
</evidence>
<keyword evidence="3" id="KW-1185">Reference proteome</keyword>
<gene>
    <name evidence="2" type="ORF">OJ997_18365</name>
</gene>
<organism evidence="2 3">
    <name type="scientific">Solirubrobacter phytolaccae</name>
    <dbReference type="NCBI Taxonomy" id="1404360"/>
    <lineage>
        <taxon>Bacteria</taxon>
        <taxon>Bacillati</taxon>
        <taxon>Actinomycetota</taxon>
        <taxon>Thermoleophilia</taxon>
        <taxon>Solirubrobacterales</taxon>
        <taxon>Solirubrobacteraceae</taxon>
        <taxon>Solirubrobacter</taxon>
    </lineage>
</organism>
<reference evidence="2" key="1">
    <citation type="submission" date="2022-10" db="EMBL/GenBank/DDBJ databases">
        <title>The WGS of Solirubrobacter phytolaccae KCTC 29190.</title>
        <authorList>
            <person name="Jiang Z."/>
        </authorList>
    </citation>
    <scope>NUCLEOTIDE SEQUENCE</scope>
    <source>
        <strain evidence="2">KCTC 29190</strain>
    </source>
</reference>
<sequence length="173" mass="19243">MSYDLHGFRVPPGVTVEEYYEDEAREEELIADDRPPTAVERAEMERLAAAVLAHDPTLERFDGKDHIELTSKDAIQVSLFKQEAGITVPYWYEGDKAHDVLIEMYELAELITRESGLSFYDPQSGEEVSGPSATDAYASGVQATQAIAAKYAADPPPAPPKKRGWLSKLTRRD</sequence>
<dbReference type="AlphaFoldDB" id="A0A9X3NJ63"/>
<name>A0A9X3NJ63_9ACTN</name>
<feature type="compositionally biased region" description="Basic residues" evidence="1">
    <location>
        <begin position="160"/>
        <end position="173"/>
    </location>
</feature>
<evidence type="ECO:0000313" key="2">
    <source>
        <dbReference type="EMBL" id="MDA0182277.1"/>
    </source>
</evidence>
<feature type="region of interest" description="Disordered" evidence="1">
    <location>
        <begin position="150"/>
        <end position="173"/>
    </location>
</feature>
<proteinExistence type="predicted"/>
<protein>
    <submittedName>
        <fullName evidence="2">Uncharacterized protein</fullName>
    </submittedName>
</protein>
<evidence type="ECO:0000256" key="1">
    <source>
        <dbReference type="SAM" id="MobiDB-lite"/>
    </source>
</evidence>
<comment type="caution">
    <text evidence="2">The sequence shown here is derived from an EMBL/GenBank/DDBJ whole genome shotgun (WGS) entry which is preliminary data.</text>
</comment>
<accession>A0A9X3NJ63</accession>
<dbReference type="RefSeq" id="WP_270026640.1">
    <property type="nucleotide sequence ID" value="NZ_JAPDDP010000033.1"/>
</dbReference>
<dbReference type="Proteomes" id="UP001147653">
    <property type="component" value="Unassembled WGS sequence"/>
</dbReference>
<dbReference type="EMBL" id="JAPDDP010000033">
    <property type="protein sequence ID" value="MDA0182277.1"/>
    <property type="molecule type" value="Genomic_DNA"/>
</dbReference>